<keyword evidence="3" id="KW-1185">Reference proteome</keyword>
<accession>A0AAD7EYW2</accession>
<evidence type="ECO:0000256" key="1">
    <source>
        <dbReference type="SAM" id="Phobius"/>
    </source>
</evidence>
<keyword evidence="1" id="KW-0812">Transmembrane</keyword>
<name>A0AAD7EYW2_9AGAR</name>
<evidence type="ECO:0000313" key="2">
    <source>
        <dbReference type="EMBL" id="KAJ7355367.1"/>
    </source>
</evidence>
<keyword evidence="1" id="KW-1133">Transmembrane helix</keyword>
<evidence type="ECO:0000313" key="3">
    <source>
        <dbReference type="Proteomes" id="UP001218218"/>
    </source>
</evidence>
<protein>
    <submittedName>
        <fullName evidence="2">Uncharacterized protein</fullName>
    </submittedName>
</protein>
<comment type="caution">
    <text evidence="2">The sequence shown here is derived from an EMBL/GenBank/DDBJ whole genome shotgun (WGS) entry which is preliminary data.</text>
</comment>
<dbReference type="Proteomes" id="UP001218218">
    <property type="component" value="Unassembled WGS sequence"/>
</dbReference>
<feature type="transmembrane region" description="Helical" evidence="1">
    <location>
        <begin position="143"/>
        <end position="161"/>
    </location>
</feature>
<feature type="transmembrane region" description="Helical" evidence="1">
    <location>
        <begin position="61"/>
        <end position="87"/>
    </location>
</feature>
<organism evidence="2 3">
    <name type="scientific">Mycena albidolilacea</name>
    <dbReference type="NCBI Taxonomy" id="1033008"/>
    <lineage>
        <taxon>Eukaryota</taxon>
        <taxon>Fungi</taxon>
        <taxon>Dikarya</taxon>
        <taxon>Basidiomycota</taxon>
        <taxon>Agaricomycotina</taxon>
        <taxon>Agaricomycetes</taxon>
        <taxon>Agaricomycetidae</taxon>
        <taxon>Agaricales</taxon>
        <taxon>Marasmiineae</taxon>
        <taxon>Mycenaceae</taxon>
        <taxon>Mycena</taxon>
    </lineage>
</organism>
<feature type="transmembrane region" description="Helical" evidence="1">
    <location>
        <begin position="181"/>
        <end position="207"/>
    </location>
</feature>
<sequence>MDSCDLPRSWLPLLSWPLEYAVHAFDQSRFTVYSPKHTLTWTAHIQTKPTVTSFYVLSPTLYALATACSLAVIGSLTSLAVFLFIWWSRHPPPKHVAALSPSTVLRIHEIASRQPYHMPPDGDGDPGSFAALPFARSPRKQSLFIFWLLFLVIAGILAYVLRPLWHAAVSSYIVEKHATLSWTFTFVLSVVLANICGRFLQFAFFLVPITRSTIQWTEWIVVVIAVKPAVTITDAYLEVARITQYLSHWYLGIPLNLALPGPIDRSSALVSSAVSAVGGYHLISSRVARNYTLILKSMVQGPLNLFDFYVSLRRSPLFPTPHFRTWAWWAVKHLLRFTLGELSWTSISYPKVFVLLTPALVICAYRIYKYNQVIMPPRTALQIAVDRIDSRLNRYETSSRRRDVEVADIKRLLQNIDKQFANLNDPGFRRRPSTREAPF</sequence>
<dbReference type="EMBL" id="JARIHO010000009">
    <property type="protein sequence ID" value="KAJ7355367.1"/>
    <property type="molecule type" value="Genomic_DNA"/>
</dbReference>
<dbReference type="AlphaFoldDB" id="A0AAD7EYW2"/>
<reference evidence="2" key="1">
    <citation type="submission" date="2023-03" db="EMBL/GenBank/DDBJ databases">
        <title>Massive genome expansion in bonnet fungi (Mycena s.s.) driven by repeated elements and novel gene families across ecological guilds.</title>
        <authorList>
            <consortium name="Lawrence Berkeley National Laboratory"/>
            <person name="Harder C.B."/>
            <person name="Miyauchi S."/>
            <person name="Viragh M."/>
            <person name="Kuo A."/>
            <person name="Thoen E."/>
            <person name="Andreopoulos B."/>
            <person name="Lu D."/>
            <person name="Skrede I."/>
            <person name="Drula E."/>
            <person name="Henrissat B."/>
            <person name="Morin E."/>
            <person name="Kohler A."/>
            <person name="Barry K."/>
            <person name="LaButti K."/>
            <person name="Morin E."/>
            <person name="Salamov A."/>
            <person name="Lipzen A."/>
            <person name="Mereny Z."/>
            <person name="Hegedus B."/>
            <person name="Baldrian P."/>
            <person name="Stursova M."/>
            <person name="Weitz H."/>
            <person name="Taylor A."/>
            <person name="Grigoriev I.V."/>
            <person name="Nagy L.G."/>
            <person name="Martin F."/>
            <person name="Kauserud H."/>
        </authorList>
    </citation>
    <scope>NUCLEOTIDE SEQUENCE</scope>
    <source>
        <strain evidence="2">CBHHK002</strain>
    </source>
</reference>
<keyword evidence="1" id="KW-0472">Membrane</keyword>
<gene>
    <name evidence="2" type="ORF">DFH08DRAFT_852300</name>
</gene>
<proteinExistence type="predicted"/>